<organism evidence="3 4">
    <name type="scientific">Micromonospora nigra</name>
    <dbReference type="NCBI Taxonomy" id="145857"/>
    <lineage>
        <taxon>Bacteria</taxon>
        <taxon>Bacillati</taxon>
        <taxon>Actinomycetota</taxon>
        <taxon>Actinomycetes</taxon>
        <taxon>Micromonosporales</taxon>
        <taxon>Micromonosporaceae</taxon>
        <taxon>Micromonospora</taxon>
    </lineage>
</organism>
<feature type="transmembrane region" description="Helical" evidence="1">
    <location>
        <begin position="67"/>
        <end position="85"/>
    </location>
</feature>
<dbReference type="Proteomes" id="UP000199699">
    <property type="component" value="Unassembled WGS sequence"/>
</dbReference>
<evidence type="ECO:0000313" key="3">
    <source>
        <dbReference type="EMBL" id="SCL36433.1"/>
    </source>
</evidence>
<keyword evidence="1" id="KW-0472">Membrane</keyword>
<sequence length="330" mass="36630">MTSDERTMEPSTVETGYRRGYRNPIALRDAIARAHATNVWRTTAVAVLDHLTIPVVLLAATSPAVRHAGWLVICTAVLLGVVVAARQLRALECLVHEASHFNWSRRHRTLGDVLAAVLAGVPTGARIADYRQSHLVHHGRFGTAADPDRQRYEQLDLEDLDRSDLGSYAVGLLCRFVPYQRGWLDTLGSAPGTALLPFAWCAVVIVLPGWLLGGPVWAGSAALAWLVAHLVALPVVRFIGESSEHVYREADTVFAATVSNLGLAQRLLIHPHGDGYHTIHHMWPGVPHHQLAKLHRVLLSEDDEYRSKIRYRTRVRQRPRTGWTENRATA</sequence>
<evidence type="ECO:0000256" key="1">
    <source>
        <dbReference type="SAM" id="Phobius"/>
    </source>
</evidence>
<gene>
    <name evidence="3" type="ORF">GA0070616_5486</name>
</gene>
<protein>
    <submittedName>
        <fullName evidence="3">Fatty acid desaturase</fullName>
    </submittedName>
</protein>
<name>A0A1C6T4H5_9ACTN</name>
<dbReference type="AlphaFoldDB" id="A0A1C6T4H5"/>
<evidence type="ECO:0000259" key="2">
    <source>
        <dbReference type="Pfam" id="PF00487"/>
    </source>
</evidence>
<keyword evidence="4" id="KW-1185">Reference proteome</keyword>
<dbReference type="Pfam" id="PF00487">
    <property type="entry name" value="FA_desaturase"/>
    <property type="match status" value="1"/>
</dbReference>
<evidence type="ECO:0000313" key="4">
    <source>
        <dbReference type="Proteomes" id="UP000199699"/>
    </source>
</evidence>
<feature type="transmembrane region" description="Helical" evidence="1">
    <location>
        <begin position="217"/>
        <end position="239"/>
    </location>
</feature>
<dbReference type="InterPro" id="IPR005804">
    <property type="entry name" value="FA_desaturase_dom"/>
</dbReference>
<feature type="domain" description="Fatty acid desaturase" evidence="2">
    <location>
        <begin position="69"/>
        <end position="311"/>
    </location>
</feature>
<feature type="transmembrane region" description="Helical" evidence="1">
    <location>
        <begin position="190"/>
        <end position="211"/>
    </location>
</feature>
<dbReference type="GO" id="GO:0006629">
    <property type="term" value="P:lipid metabolic process"/>
    <property type="evidence" value="ECO:0007669"/>
    <property type="project" value="InterPro"/>
</dbReference>
<dbReference type="STRING" id="145857.GA0070616_5486"/>
<reference evidence="3 4" key="1">
    <citation type="submission" date="2016-06" db="EMBL/GenBank/DDBJ databases">
        <authorList>
            <person name="Kjaerup R.B."/>
            <person name="Dalgaard T.S."/>
            <person name="Juul-Madsen H.R."/>
        </authorList>
    </citation>
    <scope>NUCLEOTIDE SEQUENCE [LARGE SCALE GENOMIC DNA]</scope>
    <source>
        <strain evidence="3 4">DSM 43818</strain>
    </source>
</reference>
<keyword evidence="1" id="KW-0812">Transmembrane</keyword>
<keyword evidence="1" id="KW-1133">Transmembrane helix</keyword>
<dbReference type="EMBL" id="FMHT01000003">
    <property type="protein sequence ID" value="SCL36433.1"/>
    <property type="molecule type" value="Genomic_DNA"/>
</dbReference>
<dbReference type="CDD" id="cd03510">
    <property type="entry name" value="Rhizobitoxine-FADS-like"/>
    <property type="match status" value="1"/>
</dbReference>
<accession>A0A1C6T4H5</accession>
<proteinExistence type="predicted"/>